<dbReference type="InterPro" id="IPR003660">
    <property type="entry name" value="HAMP_dom"/>
</dbReference>
<dbReference type="Gene3D" id="3.30.565.10">
    <property type="entry name" value="Histidine kinase-like ATPase, C-terminal domain"/>
    <property type="match status" value="1"/>
</dbReference>
<dbReference type="GO" id="GO:0004721">
    <property type="term" value="F:phosphoprotein phosphatase activity"/>
    <property type="evidence" value="ECO:0007669"/>
    <property type="project" value="TreeGrafter"/>
</dbReference>
<feature type="coiled-coil region" evidence="9">
    <location>
        <begin position="257"/>
        <end position="284"/>
    </location>
</feature>
<evidence type="ECO:0000256" key="5">
    <source>
        <dbReference type="ARBA" id="ARBA00022679"/>
    </source>
</evidence>
<comment type="subcellular location">
    <subcellularLocation>
        <location evidence="2">Membrane</location>
    </subcellularLocation>
</comment>
<dbReference type="SUPFAM" id="SSF47384">
    <property type="entry name" value="Homodimeric domain of signal transducing histidine kinase"/>
    <property type="match status" value="1"/>
</dbReference>
<dbReference type="CDD" id="cd00082">
    <property type="entry name" value="HisKA"/>
    <property type="match status" value="1"/>
</dbReference>
<comment type="catalytic activity">
    <reaction evidence="1">
        <text>ATP + protein L-histidine = ADP + protein N-phospho-L-histidine.</text>
        <dbReference type="EC" id="2.7.13.3"/>
    </reaction>
</comment>
<dbReference type="AlphaFoldDB" id="A0A1M5YKU3"/>
<dbReference type="InterPro" id="IPR005467">
    <property type="entry name" value="His_kinase_dom"/>
</dbReference>
<evidence type="ECO:0000256" key="7">
    <source>
        <dbReference type="ARBA" id="ARBA00023012"/>
    </source>
</evidence>
<dbReference type="Pfam" id="PF00672">
    <property type="entry name" value="HAMP"/>
    <property type="match status" value="1"/>
</dbReference>
<keyword evidence="14" id="KW-1185">Reference proteome</keyword>
<dbReference type="InterPro" id="IPR003661">
    <property type="entry name" value="HisK_dim/P_dom"/>
</dbReference>
<evidence type="ECO:0000259" key="11">
    <source>
        <dbReference type="PROSITE" id="PS50109"/>
    </source>
</evidence>
<feature type="transmembrane region" description="Helical" evidence="10">
    <location>
        <begin position="20"/>
        <end position="40"/>
    </location>
</feature>
<dbReference type="SUPFAM" id="SSF55874">
    <property type="entry name" value="ATPase domain of HSP90 chaperone/DNA topoisomerase II/histidine kinase"/>
    <property type="match status" value="1"/>
</dbReference>
<dbReference type="InterPro" id="IPR004358">
    <property type="entry name" value="Sig_transdc_His_kin-like_C"/>
</dbReference>
<dbReference type="OrthoDB" id="9762826at2"/>
<evidence type="ECO:0000313" key="13">
    <source>
        <dbReference type="EMBL" id="SHI12687.1"/>
    </source>
</evidence>
<dbReference type="FunFam" id="3.30.565.10:FF:000006">
    <property type="entry name" value="Sensor histidine kinase WalK"/>
    <property type="match status" value="1"/>
</dbReference>
<evidence type="ECO:0000259" key="12">
    <source>
        <dbReference type="PROSITE" id="PS50885"/>
    </source>
</evidence>
<evidence type="ECO:0000313" key="14">
    <source>
        <dbReference type="Proteomes" id="UP000184526"/>
    </source>
</evidence>
<dbReference type="SMART" id="SM00387">
    <property type="entry name" value="HATPase_c"/>
    <property type="match status" value="1"/>
</dbReference>
<organism evidence="13 14">
    <name type="scientific">Clostridium collagenovorans DSM 3089</name>
    <dbReference type="NCBI Taxonomy" id="1121306"/>
    <lineage>
        <taxon>Bacteria</taxon>
        <taxon>Bacillati</taxon>
        <taxon>Bacillota</taxon>
        <taxon>Clostridia</taxon>
        <taxon>Eubacteriales</taxon>
        <taxon>Clostridiaceae</taxon>
        <taxon>Clostridium</taxon>
    </lineage>
</organism>
<dbReference type="InterPro" id="IPR050351">
    <property type="entry name" value="BphY/WalK/GraS-like"/>
</dbReference>
<feature type="domain" description="Histidine kinase" evidence="11">
    <location>
        <begin position="294"/>
        <end position="510"/>
    </location>
</feature>
<dbReference type="Gene3D" id="1.10.287.130">
    <property type="match status" value="1"/>
</dbReference>
<keyword evidence="6 13" id="KW-0418">Kinase</keyword>
<dbReference type="GO" id="GO:0000155">
    <property type="term" value="F:phosphorelay sensor kinase activity"/>
    <property type="evidence" value="ECO:0007669"/>
    <property type="project" value="InterPro"/>
</dbReference>
<dbReference type="PROSITE" id="PS50109">
    <property type="entry name" value="HIS_KIN"/>
    <property type="match status" value="1"/>
</dbReference>
<dbReference type="GO" id="GO:0016036">
    <property type="term" value="P:cellular response to phosphate starvation"/>
    <property type="evidence" value="ECO:0007669"/>
    <property type="project" value="TreeGrafter"/>
</dbReference>
<feature type="transmembrane region" description="Helical" evidence="10">
    <location>
        <begin position="192"/>
        <end position="212"/>
    </location>
</feature>
<dbReference type="InterPro" id="IPR036890">
    <property type="entry name" value="HATPase_C_sf"/>
</dbReference>
<name>A0A1M5YKU3_9CLOT</name>
<evidence type="ECO:0000256" key="8">
    <source>
        <dbReference type="ARBA" id="ARBA00023136"/>
    </source>
</evidence>
<sequence length="514" mass="59039">MTKASLEKIKDIFKSKGITFKLFCITLTLLIFMLSISLVVQNLFFETFYYKQKEKNLIKSVEKFKTNYYRNIRSNIDFFTYAYNFEEENNSKIALLNKNGVKKYLRSTNTNGEDSNDIINLAIANWLNYQTSYFEVIKDHKTVSFDFINPISNSKNLVVVSPIVINSDVEDILFVVSTLQPLDEAVYVTKRFYMYIFIGIVIITTLLSLIYAKMISKPLIKLNKTADKMASLDFSTECEVSNYDEIGNLAMSLNFLSKKLNITLTELKAANKKLTADIEKERKLEKMRKDFIAGVSHELKTPISLIQGYAEGIKDGIVDAEDLEYYLDVILDESDKMNKLVIDMLDLSALESGNFQLKPTIFQLHGLIETIYKKYVLNYNTKEINYIFDQKLCELSTEGDPLRLEEVLTNLLDNAIKYSPPEGKINIYLKSINNKFNISIENEGLPIDEEDLKLIWEKFYRVDKSRNKKSGGTGLGLSIVKNILDLHGSNYEIKNTDIGVMVTFTLDIIESDYL</sequence>
<evidence type="ECO:0000256" key="9">
    <source>
        <dbReference type="SAM" id="Coils"/>
    </source>
</evidence>
<dbReference type="GO" id="GO:0005886">
    <property type="term" value="C:plasma membrane"/>
    <property type="evidence" value="ECO:0007669"/>
    <property type="project" value="TreeGrafter"/>
</dbReference>
<dbReference type="EMBL" id="FQXP01000018">
    <property type="protein sequence ID" value="SHI12687.1"/>
    <property type="molecule type" value="Genomic_DNA"/>
</dbReference>
<keyword evidence="10" id="KW-1133">Transmembrane helix</keyword>
<gene>
    <name evidence="13" type="ORF">SAMN02745196_03051</name>
</gene>
<protein>
    <recommendedName>
        <fullName evidence="3">histidine kinase</fullName>
        <ecNumber evidence="3">2.7.13.3</ecNumber>
    </recommendedName>
</protein>
<dbReference type="SUPFAM" id="SSF158472">
    <property type="entry name" value="HAMP domain-like"/>
    <property type="match status" value="1"/>
</dbReference>
<proteinExistence type="predicted"/>
<dbReference type="PANTHER" id="PTHR45453:SF3">
    <property type="entry name" value="HISTIDINE KINASE"/>
    <property type="match status" value="1"/>
</dbReference>
<dbReference type="InterPro" id="IPR036097">
    <property type="entry name" value="HisK_dim/P_sf"/>
</dbReference>
<dbReference type="SMART" id="SM00304">
    <property type="entry name" value="HAMP"/>
    <property type="match status" value="1"/>
</dbReference>
<keyword evidence="7" id="KW-0902">Two-component regulatory system</keyword>
<dbReference type="STRING" id="1121306.SAMN02745196_03051"/>
<keyword evidence="4" id="KW-0597">Phosphoprotein</keyword>
<accession>A0A1M5YKU3</accession>
<evidence type="ECO:0000256" key="4">
    <source>
        <dbReference type="ARBA" id="ARBA00022553"/>
    </source>
</evidence>
<feature type="domain" description="HAMP" evidence="12">
    <location>
        <begin position="213"/>
        <end position="265"/>
    </location>
</feature>
<keyword evidence="10" id="KW-0812">Transmembrane</keyword>
<dbReference type="FunFam" id="1.10.287.130:FF:000001">
    <property type="entry name" value="Two-component sensor histidine kinase"/>
    <property type="match status" value="1"/>
</dbReference>
<evidence type="ECO:0000256" key="1">
    <source>
        <dbReference type="ARBA" id="ARBA00000085"/>
    </source>
</evidence>
<dbReference type="PROSITE" id="PS50885">
    <property type="entry name" value="HAMP"/>
    <property type="match status" value="1"/>
</dbReference>
<evidence type="ECO:0000256" key="10">
    <source>
        <dbReference type="SAM" id="Phobius"/>
    </source>
</evidence>
<evidence type="ECO:0000256" key="6">
    <source>
        <dbReference type="ARBA" id="ARBA00022777"/>
    </source>
</evidence>
<dbReference type="PANTHER" id="PTHR45453">
    <property type="entry name" value="PHOSPHATE REGULON SENSOR PROTEIN PHOR"/>
    <property type="match status" value="1"/>
</dbReference>
<dbReference type="Pfam" id="PF02518">
    <property type="entry name" value="HATPase_c"/>
    <property type="match status" value="1"/>
</dbReference>
<dbReference type="Gene3D" id="6.10.340.10">
    <property type="match status" value="1"/>
</dbReference>
<dbReference type="EC" id="2.7.13.3" evidence="3"/>
<dbReference type="Proteomes" id="UP000184526">
    <property type="component" value="Unassembled WGS sequence"/>
</dbReference>
<keyword evidence="5" id="KW-0808">Transferase</keyword>
<keyword evidence="8 10" id="KW-0472">Membrane</keyword>
<dbReference type="InterPro" id="IPR003594">
    <property type="entry name" value="HATPase_dom"/>
</dbReference>
<dbReference type="Pfam" id="PF00512">
    <property type="entry name" value="HisKA"/>
    <property type="match status" value="1"/>
</dbReference>
<dbReference type="SMART" id="SM00388">
    <property type="entry name" value="HisKA"/>
    <property type="match status" value="1"/>
</dbReference>
<dbReference type="CDD" id="cd06225">
    <property type="entry name" value="HAMP"/>
    <property type="match status" value="1"/>
</dbReference>
<reference evidence="13 14" key="1">
    <citation type="submission" date="2016-11" db="EMBL/GenBank/DDBJ databases">
        <authorList>
            <person name="Jaros S."/>
            <person name="Januszkiewicz K."/>
            <person name="Wedrychowicz H."/>
        </authorList>
    </citation>
    <scope>NUCLEOTIDE SEQUENCE [LARGE SCALE GENOMIC DNA]</scope>
    <source>
        <strain evidence="13 14">DSM 3089</strain>
    </source>
</reference>
<evidence type="ECO:0000256" key="2">
    <source>
        <dbReference type="ARBA" id="ARBA00004370"/>
    </source>
</evidence>
<dbReference type="PRINTS" id="PR00344">
    <property type="entry name" value="BCTRLSENSOR"/>
</dbReference>
<keyword evidence="9" id="KW-0175">Coiled coil</keyword>
<evidence type="ECO:0000256" key="3">
    <source>
        <dbReference type="ARBA" id="ARBA00012438"/>
    </source>
</evidence>